<dbReference type="EMBL" id="KV722492">
    <property type="protein sequence ID" value="OCH87264.1"/>
    <property type="molecule type" value="Genomic_DNA"/>
</dbReference>
<dbReference type="SUPFAM" id="SSF56112">
    <property type="entry name" value="Protein kinase-like (PK-like)"/>
    <property type="match status" value="1"/>
</dbReference>
<dbReference type="CDD" id="cd00180">
    <property type="entry name" value="PKc"/>
    <property type="match status" value="1"/>
</dbReference>
<dbReference type="PANTHER" id="PTHR24356:SF1">
    <property type="entry name" value="SERINE_THREONINE-PROTEIN KINASE GREATWALL"/>
    <property type="match status" value="1"/>
</dbReference>
<feature type="domain" description="Protein kinase" evidence="10">
    <location>
        <begin position="254"/>
        <end position="522"/>
    </location>
</feature>
<evidence type="ECO:0000256" key="2">
    <source>
        <dbReference type="ARBA" id="ARBA00022527"/>
    </source>
</evidence>
<evidence type="ECO:0000256" key="3">
    <source>
        <dbReference type="ARBA" id="ARBA00022679"/>
    </source>
</evidence>
<feature type="region of interest" description="Disordered" evidence="9">
    <location>
        <begin position="136"/>
        <end position="210"/>
    </location>
</feature>
<evidence type="ECO:0000256" key="4">
    <source>
        <dbReference type="ARBA" id="ARBA00022741"/>
    </source>
</evidence>
<gene>
    <name evidence="11" type="ORF">OBBRIDRAFT_796385</name>
</gene>
<comment type="catalytic activity">
    <reaction evidence="7">
        <text>L-threonyl-[protein] + ATP = O-phospho-L-threonyl-[protein] + ADP + H(+)</text>
        <dbReference type="Rhea" id="RHEA:46608"/>
        <dbReference type="Rhea" id="RHEA-COMP:11060"/>
        <dbReference type="Rhea" id="RHEA-COMP:11605"/>
        <dbReference type="ChEBI" id="CHEBI:15378"/>
        <dbReference type="ChEBI" id="CHEBI:30013"/>
        <dbReference type="ChEBI" id="CHEBI:30616"/>
        <dbReference type="ChEBI" id="CHEBI:61977"/>
        <dbReference type="ChEBI" id="CHEBI:456216"/>
        <dbReference type="EC" id="2.7.11.1"/>
    </reaction>
</comment>
<dbReference type="Gene3D" id="1.10.510.10">
    <property type="entry name" value="Transferase(Phosphotransferase) domain 1"/>
    <property type="match status" value="1"/>
</dbReference>
<evidence type="ECO:0000256" key="7">
    <source>
        <dbReference type="ARBA" id="ARBA00047899"/>
    </source>
</evidence>
<evidence type="ECO:0000256" key="8">
    <source>
        <dbReference type="ARBA" id="ARBA00048679"/>
    </source>
</evidence>
<evidence type="ECO:0000256" key="5">
    <source>
        <dbReference type="ARBA" id="ARBA00022777"/>
    </source>
</evidence>
<dbReference type="Pfam" id="PF00069">
    <property type="entry name" value="Pkinase"/>
    <property type="match status" value="1"/>
</dbReference>
<dbReference type="SMART" id="SM00220">
    <property type="entry name" value="S_TKc"/>
    <property type="match status" value="1"/>
</dbReference>
<protein>
    <recommendedName>
        <fullName evidence="1">non-specific serine/threonine protein kinase</fullName>
        <ecNumber evidence="1">2.7.11.1</ecNumber>
    </recommendedName>
</protein>
<accession>A0A8E2DIW3</accession>
<dbReference type="Gene3D" id="3.30.200.20">
    <property type="entry name" value="Phosphorylase Kinase, domain 1"/>
    <property type="match status" value="1"/>
</dbReference>
<keyword evidence="2" id="KW-0723">Serine/threonine-protein kinase</keyword>
<dbReference type="PROSITE" id="PS50011">
    <property type="entry name" value="PROTEIN_KINASE_DOM"/>
    <property type="match status" value="1"/>
</dbReference>
<evidence type="ECO:0000259" key="10">
    <source>
        <dbReference type="PROSITE" id="PS50011"/>
    </source>
</evidence>
<dbReference type="GO" id="GO:0004674">
    <property type="term" value="F:protein serine/threonine kinase activity"/>
    <property type="evidence" value="ECO:0007669"/>
    <property type="project" value="UniProtKB-KW"/>
</dbReference>
<keyword evidence="12" id="KW-1185">Reference proteome</keyword>
<dbReference type="GO" id="GO:0035556">
    <property type="term" value="P:intracellular signal transduction"/>
    <property type="evidence" value="ECO:0007669"/>
    <property type="project" value="TreeGrafter"/>
</dbReference>
<dbReference type="InterPro" id="IPR050236">
    <property type="entry name" value="Ser_Thr_kinase_AGC"/>
</dbReference>
<evidence type="ECO:0000313" key="12">
    <source>
        <dbReference type="Proteomes" id="UP000250043"/>
    </source>
</evidence>
<dbReference type="InterPro" id="IPR008271">
    <property type="entry name" value="Ser/Thr_kinase_AS"/>
</dbReference>
<keyword evidence="4" id="KW-0547">Nucleotide-binding</keyword>
<dbReference type="PROSITE" id="PS00108">
    <property type="entry name" value="PROTEIN_KINASE_ST"/>
    <property type="match status" value="1"/>
</dbReference>
<dbReference type="InterPro" id="IPR000719">
    <property type="entry name" value="Prot_kinase_dom"/>
</dbReference>
<comment type="catalytic activity">
    <reaction evidence="8">
        <text>L-seryl-[protein] + ATP = O-phospho-L-seryl-[protein] + ADP + H(+)</text>
        <dbReference type="Rhea" id="RHEA:17989"/>
        <dbReference type="Rhea" id="RHEA-COMP:9863"/>
        <dbReference type="Rhea" id="RHEA-COMP:11604"/>
        <dbReference type="ChEBI" id="CHEBI:15378"/>
        <dbReference type="ChEBI" id="CHEBI:29999"/>
        <dbReference type="ChEBI" id="CHEBI:30616"/>
        <dbReference type="ChEBI" id="CHEBI:83421"/>
        <dbReference type="ChEBI" id="CHEBI:456216"/>
        <dbReference type="EC" id="2.7.11.1"/>
    </reaction>
</comment>
<sequence>MIPFLSALFARRTHSVSENGSFGVDASYTPVADKLRMLGHLYDYTSKVLIRSILRHPILSHASDGITQLPIAQDLQQHVQEDSIRGTLGRSAINVVISVGIHTGGRHLPPPRDVLSTLLFWPDFRLFPALQHGVDASGREDDVPQRDFPSLSSHSSSTLSVESNVSSGPSVSSSSTCSTPLAGLASSDDAKPVKVPVDAPRHSSGADTADADVDALDAEEQPLPNPETEHDLFPNDTAVPDEPIVLHSPFGDAYLVQCLLGSGAQGRVLLVEEECSGERFALKVVPKQLQYVKRSGRTYALVEKECMQRAMRWDLPFVMHLIRSWDDEENIYFVMPFCPETLFDRLQRGPMSPWHMKLIAAELVLALKDLHDRHIIHRDIKPENIFLTFNGHVLLGDFGLAWPYTAPGVTDLYEYAIPGDVVGTVGYLAPELIDPENIDRRYTAKIDMYSLGLVFDQLFSGSGQRRYNAHRASEQWEMMETDTADWADCIENEKAQDLVFQMLYPVPDLRPTVEELLDHPYFTGRDDSTDGINWAHVAAQQYSGVRMSRFKGPPQVEDLVFAGEGAGTDVAAAIKSENIQLQLEEDAARGVGSLESDFAYRCPRDQEIDPRHGPFTSDWEAAFTWNDGQPVPMSEVMF</sequence>
<dbReference type="EC" id="2.7.11.1" evidence="1"/>
<name>A0A8E2DIW3_9APHY</name>
<evidence type="ECO:0000256" key="9">
    <source>
        <dbReference type="SAM" id="MobiDB-lite"/>
    </source>
</evidence>
<dbReference type="GO" id="GO:0005524">
    <property type="term" value="F:ATP binding"/>
    <property type="evidence" value="ECO:0007669"/>
    <property type="project" value="UniProtKB-KW"/>
</dbReference>
<dbReference type="AlphaFoldDB" id="A0A8E2DIW3"/>
<dbReference type="OrthoDB" id="1668230at2759"/>
<evidence type="ECO:0000313" key="11">
    <source>
        <dbReference type="EMBL" id="OCH87264.1"/>
    </source>
</evidence>
<proteinExistence type="predicted"/>
<organism evidence="11 12">
    <name type="scientific">Obba rivulosa</name>
    <dbReference type="NCBI Taxonomy" id="1052685"/>
    <lineage>
        <taxon>Eukaryota</taxon>
        <taxon>Fungi</taxon>
        <taxon>Dikarya</taxon>
        <taxon>Basidiomycota</taxon>
        <taxon>Agaricomycotina</taxon>
        <taxon>Agaricomycetes</taxon>
        <taxon>Polyporales</taxon>
        <taxon>Gelatoporiaceae</taxon>
        <taxon>Obba</taxon>
    </lineage>
</organism>
<keyword evidence="6" id="KW-0067">ATP-binding</keyword>
<dbReference type="PANTHER" id="PTHR24356">
    <property type="entry name" value="SERINE/THREONINE-PROTEIN KINASE"/>
    <property type="match status" value="1"/>
</dbReference>
<feature type="compositionally biased region" description="Low complexity" evidence="9">
    <location>
        <begin position="150"/>
        <end position="178"/>
    </location>
</feature>
<reference evidence="11 12" key="1">
    <citation type="submission" date="2016-07" db="EMBL/GenBank/DDBJ databases">
        <title>Draft genome of the white-rot fungus Obba rivulosa 3A-2.</title>
        <authorList>
            <consortium name="DOE Joint Genome Institute"/>
            <person name="Miettinen O."/>
            <person name="Riley R."/>
            <person name="Acob R."/>
            <person name="Barry K."/>
            <person name="Cullen D."/>
            <person name="De Vries R."/>
            <person name="Hainaut M."/>
            <person name="Hatakka A."/>
            <person name="Henrissat B."/>
            <person name="Hilden K."/>
            <person name="Kuo R."/>
            <person name="Labutti K."/>
            <person name="Lipzen A."/>
            <person name="Makela M.R."/>
            <person name="Sandor L."/>
            <person name="Spatafora J.W."/>
            <person name="Grigoriev I.V."/>
            <person name="Hibbett D.S."/>
        </authorList>
    </citation>
    <scope>NUCLEOTIDE SEQUENCE [LARGE SCALE GENOMIC DNA]</scope>
    <source>
        <strain evidence="11 12">3A-2</strain>
    </source>
</reference>
<keyword evidence="5 11" id="KW-0418">Kinase</keyword>
<evidence type="ECO:0000256" key="6">
    <source>
        <dbReference type="ARBA" id="ARBA00022840"/>
    </source>
</evidence>
<evidence type="ECO:0000256" key="1">
    <source>
        <dbReference type="ARBA" id="ARBA00012513"/>
    </source>
</evidence>
<keyword evidence="3" id="KW-0808">Transferase</keyword>
<dbReference type="Proteomes" id="UP000250043">
    <property type="component" value="Unassembled WGS sequence"/>
</dbReference>
<dbReference type="InterPro" id="IPR011009">
    <property type="entry name" value="Kinase-like_dom_sf"/>
</dbReference>